<evidence type="ECO:0000313" key="1">
    <source>
        <dbReference type="EMBL" id="MUU79331.1"/>
    </source>
</evidence>
<reference evidence="1 2" key="1">
    <citation type="submission" date="2019-12" db="EMBL/GenBank/DDBJ databases">
        <authorList>
            <person name="Li J."/>
        </authorList>
    </citation>
    <scope>NUCLEOTIDE SEQUENCE [LARGE SCALE GENOMIC DNA]</scope>
    <source>
        <strain evidence="1 2">HL2-2</strain>
    </source>
</reference>
<gene>
    <name evidence="1" type="ORF">GN138_12820</name>
</gene>
<accession>A0A6L6UAF3</accession>
<name>A0A6L6UAF3_9FLAO</name>
<protein>
    <submittedName>
        <fullName evidence="1">DUF2490 domain-containing protein</fullName>
    </submittedName>
</protein>
<dbReference type="EMBL" id="WOWS01000005">
    <property type="protein sequence ID" value="MUU79331.1"/>
    <property type="molecule type" value="Genomic_DNA"/>
</dbReference>
<evidence type="ECO:0000313" key="2">
    <source>
        <dbReference type="Proteomes" id="UP000478208"/>
    </source>
</evidence>
<keyword evidence="2" id="KW-1185">Reference proteome</keyword>
<dbReference type="InterPro" id="IPR019619">
    <property type="entry name" value="DUF2490"/>
</dbReference>
<sequence length="228" mass="26918">MSMSYTKNSLTVFFTLLASNLYTQNNFEGLGETGISINHKVNSSYKFNFSARSRYYLYQDDNFGFSNRQLDFVHFSTLNVDYNHSLSLGVQYRLRETIDGANDELRLTQQFNYTKHRNTVRFGHRVRFEQRILENFTIFRTRYRFALDFPLIGEKLNIGEYYLITSTELLLSLSNVMKPEIDHRTTAQIGWLLSKKTKIQFGLEYRFEAFNINTANKLYVLTSYILKV</sequence>
<dbReference type="RefSeq" id="WP_157364404.1">
    <property type="nucleotide sequence ID" value="NZ_WOWS01000005.1"/>
</dbReference>
<organism evidence="1 2">
    <name type="scientific">Winogradskyella endarachnes</name>
    <dbReference type="NCBI Taxonomy" id="2681965"/>
    <lineage>
        <taxon>Bacteria</taxon>
        <taxon>Pseudomonadati</taxon>
        <taxon>Bacteroidota</taxon>
        <taxon>Flavobacteriia</taxon>
        <taxon>Flavobacteriales</taxon>
        <taxon>Flavobacteriaceae</taxon>
        <taxon>Winogradskyella</taxon>
    </lineage>
</organism>
<dbReference type="Proteomes" id="UP000478208">
    <property type="component" value="Unassembled WGS sequence"/>
</dbReference>
<comment type="caution">
    <text evidence="1">The sequence shown here is derived from an EMBL/GenBank/DDBJ whole genome shotgun (WGS) entry which is preliminary data.</text>
</comment>
<dbReference type="AlphaFoldDB" id="A0A6L6UAF3"/>
<dbReference type="Pfam" id="PF10677">
    <property type="entry name" value="DUF2490"/>
    <property type="match status" value="1"/>
</dbReference>
<proteinExistence type="predicted"/>